<dbReference type="EMBL" id="FKIF01000006">
    <property type="protein sequence ID" value="SAI69124.1"/>
    <property type="molecule type" value="Genomic_DNA"/>
</dbReference>
<protein>
    <submittedName>
        <fullName evidence="9">Outer membrane TonB-dependent heme receptor</fullName>
    </submittedName>
</protein>
<keyword evidence="5" id="KW-0472">Membrane</keyword>
<accession>A0A157SFJ9</accession>
<evidence type="ECO:0000259" key="8">
    <source>
        <dbReference type="SMART" id="SM00965"/>
    </source>
</evidence>
<feature type="chain" id="PRO_5007616225" evidence="7">
    <location>
        <begin position="23"/>
        <end position="230"/>
    </location>
</feature>
<dbReference type="Proteomes" id="UP000076848">
    <property type="component" value="Unassembled WGS sequence"/>
</dbReference>
<dbReference type="Pfam" id="PF07660">
    <property type="entry name" value="STN"/>
    <property type="match status" value="1"/>
</dbReference>
<keyword evidence="6" id="KW-0998">Cell outer membrane</keyword>
<evidence type="ECO:0000313" key="10">
    <source>
        <dbReference type="Proteomes" id="UP000076848"/>
    </source>
</evidence>
<evidence type="ECO:0000256" key="1">
    <source>
        <dbReference type="ARBA" id="ARBA00004167"/>
    </source>
</evidence>
<dbReference type="InterPro" id="IPR011662">
    <property type="entry name" value="Secretin/TonB_short_N"/>
</dbReference>
<dbReference type="AlphaFoldDB" id="A0A157SFJ9"/>
<keyword evidence="10" id="KW-1185">Reference proteome</keyword>
<keyword evidence="4" id="KW-1133">Transmembrane helix</keyword>
<comment type="subcellular location">
    <subcellularLocation>
        <location evidence="1">Membrane</location>
        <topology evidence="1">Single-pass membrane protein</topology>
    </subcellularLocation>
</comment>
<dbReference type="InterPro" id="IPR006260">
    <property type="entry name" value="TonB/TolA_C"/>
</dbReference>
<evidence type="ECO:0000256" key="5">
    <source>
        <dbReference type="ARBA" id="ARBA00023136"/>
    </source>
</evidence>
<dbReference type="GO" id="GO:0019867">
    <property type="term" value="C:outer membrane"/>
    <property type="evidence" value="ECO:0007669"/>
    <property type="project" value="InterPro"/>
</dbReference>
<dbReference type="Pfam" id="PF13103">
    <property type="entry name" value="TonB_2"/>
    <property type="match status" value="1"/>
</dbReference>
<keyword evidence="9" id="KW-0675">Receptor</keyword>
<evidence type="ECO:0000256" key="3">
    <source>
        <dbReference type="ARBA" id="ARBA00022692"/>
    </source>
</evidence>
<sequence>MIRFLLATFVVGGACGMLPALAKAADSGSTNMAIAAAGMVVEFDIPAQPLQSAIEQYSIATGRSVVYLGTLVLGRTSQSVQGSYTPEAALSLLLAGTGLAVSHTTAEAFILMQAESRLSPRRPAGDGAQASPASRTYYGSVQSGLRDVLCGDSLTAPGDFRAALQFWVDPTGRVSQVHLLDTTGDIARDQAILRAMRGAAVERPPPGLAQPFTMIILPRSAATSVDCHVH</sequence>
<reference evidence="9 10" key="1">
    <citation type="submission" date="2016-04" db="EMBL/GenBank/DDBJ databases">
        <authorList>
            <consortium name="Pathogen Informatics"/>
        </authorList>
    </citation>
    <scope>NUCLEOTIDE SEQUENCE [LARGE SCALE GENOMIC DNA]</scope>
    <source>
        <strain evidence="9 10">H050680373</strain>
    </source>
</reference>
<keyword evidence="3" id="KW-0812">Transmembrane</keyword>
<name>A0A157SFJ9_9BORD</name>
<keyword evidence="7" id="KW-0732">Signal</keyword>
<feature type="domain" description="Secretin/TonB short N-terminal" evidence="8">
    <location>
        <begin position="63"/>
        <end position="114"/>
    </location>
</feature>
<evidence type="ECO:0000256" key="7">
    <source>
        <dbReference type="SAM" id="SignalP"/>
    </source>
</evidence>
<evidence type="ECO:0000256" key="4">
    <source>
        <dbReference type="ARBA" id="ARBA00022989"/>
    </source>
</evidence>
<dbReference type="Gene3D" id="3.55.50.30">
    <property type="match status" value="1"/>
</dbReference>
<keyword evidence="2" id="KW-0813">Transport</keyword>
<evidence type="ECO:0000256" key="6">
    <source>
        <dbReference type="ARBA" id="ARBA00023237"/>
    </source>
</evidence>
<dbReference type="Gene3D" id="3.30.1150.10">
    <property type="match status" value="1"/>
</dbReference>
<dbReference type="STRING" id="288768.SAMEA3906486_02314"/>
<evidence type="ECO:0000313" key="9">
    <source>
        <dbReference type="EMBL" id="SAI69124.1"/>
    </source>
</evidence>
<dbReference type="PROSITE" id="PS51257">
    <property type="entry name" value="PROKAR_LIPOPROTEIN"/>
    <property type="match status" value="1"/>
</dbReference>
<dbReference type="NCBIfam" id="TIGR01352">
    <property type="entry name" value="tonB_Cterm"/>
    <property type="match status" value="1"/>
</dbReference>
<evidence type="ECO:0000256" key="2">
    <source>
        <dbReference type="ARBA" id="ARBA00022448"/>
    </source>
</evidence>
<proteinExistence type="predicted"/>
<dbReference type="SUPFAM" id="SSF74653">
    <property type="entry name" value="TolA/TonB C-terminal domain"/>
    <property type="match status" value="1"/>
</dbReference>
<gene>
    <name evidence="9" type="primary">bhuR</name>
    <name evidence="9" type="ORF">SAMEA3906486_02314</name>
</gene>
<feature type="signal peptide" evidence="7">
    <location>
        <begin position="1"/>
        <end position="22"/>
    </location>
</feature>
<dbReference type="SMART" id="SM00965">
    <property type="entry name" value="STN"/>
    <property type="match status" value="1"/>
</dbReference>
<organism evidence="9 10">
    <name type="scientific">Bordetella ansorpii</name>
    <dbReference type="NCBI Taxonomy" id="288768"/>
    <lineage>
        <taxon>Bacteria</taxon>
        <taxon>Pseudomonadati</taxon>
        <taxon>Pseudomonadota</taxon>
        <taxon>Betaproteobacteria</taxon>
        <taxon>Burkholderiales</taxon>
        <taxon>Alcaligenaceae</taxon>
        <taxon>Bordetella</taxon>
    </lineage>
</organism>